<organism evidence="3 4">
    <name type="scientific">Clostridium tarantellae</name>
    <dbReference type="NCBI Taxonomy" id="39493"/>
    <lineage>
        <taxon>Bacteria</taxon>
        <taxon>Bacillati</taxon>
        <taxon>Bacillota</taxon>
        <taxon>Clostridia</taxon>
        <taxon>Eubacteriales</taxon>
        <taxon>Clostridiaceae</taxon>
        <taxon>Clostridium</taxon>
    </lineage>
</organism>
<evidence type="ECO:0000256" key="1">
    <source>
        <dbReference type="ARBA" id="ARBA00006484"/>
    </source>
</evidence>
<dbReference type="EMBL" id="WHJC01000189">
    <property type="protein sequence ID" value="MPQ44300.1"/>
    <property type="molecule type" value="Genomic_DNA"/>
</dbReference>
<dbReference type="RefSeq" id="WP_152890651.1">
    <property type="nucleotide sequence ID" value="NZ_WHJC01000189.1"/>
</dbReference>
<keyword evidence="4" id="KW-1185">Reference proteome</keyword>
<dbReference type="InterPro" id="IPR002347">
    <property type="entry name" value="SDR_fam"/>
</dbReference>
<dbReference type="GO" id="GO:0016614">
    <property type="term" value="F:oxidoreductase activity, acting on CH-OH group of donors"/>
    <property type="evidence" value="ECO:0007669"/>
    <property type="project" value="UniProtKB-ARBA"/>
</dbReference>
<dbReference type="PRINTS" id="PR00080">
    <property type="entry name" value="SDRFAMILY"/>
</dbReference>
<dbReference type="PANTHER" id="PTHR48107:SF16">
    <property type="entry name" value="NADPH-DEPENDENT ALDEHYDE REDUCTASE 1, CHLOROPLASTIC"/>
    <property type="match status" value="1"/>
</dbReference>
<dbReference type="InterPro" id="IPR020904">
    <property type="entry name" value="Sc_DH/Rdtase_CS"/>
</dbReference>
<gene>
    <name evidence="3" type="ORF">GBZ86_11070</name>
</gene>
<proteinExistence type="inferred from homology"/>
<accession>A0A6I1MMW0</accession>
<comment type="similarity">
    <text evidence="1">Belongs to the short-chain dehydrogenases/reductases (SDR) family.</text>
</comment>
<comment type="caution">
    <text evidence="3">The sequence shown here is derived from an EMBL/GenBank/DDBJ whole genome shotgun (WGS) entry which is preliminary data.</text>
</comment>
<protein>
    <submittedName>
        <fullName evidence="3">SDR family oxidoreductase</fullName>
    </submittedName>
</protein>
<dbReference type="Proteomes" id="UP000430345">
    <property type="component" value="Unassembled WGS sequence"/>
</dbReference>
<dbReference type="PROSITE" id="PS00061">
    <property type="entry name" value="ADH_SHORT"/>
    <property type="match status" value="1"/>
</dbReference>
<evidence type="ECO:0000313" key="4">
    <source>
        <dbReference type="Proteomes" id="UP000430345"/>
    </source>
</evidence>
<dbReference type="Pfam" id="PF13561">
    <property type="entry name" value="adh_short_C2"/>
    <property type="match status" value="1"/>
</dbReference>
<dbReference type="OrthoDB" id="9803333at2"/>
<dbReference type="NCBIfam" id="NF005214">
    <property type="entry name" value="PRK06701.1"/>
    <property type="match status" value="1"/>
</dbReference>
<reference evidence="3 4" key="1">
    <citation type="submission" date="2019-10" db="EMBL/GenBank/DDBJ databases">
        <title>The Genome Sequence of Clostridium tarantellae Isolated from Fish Brain.</title>
        <authorList>
            <person name="Bano L."/>
            <person name="Kiel M."/>
            <person name="Sales G."/>
            <person name="Doxey A.C."/>
            <person name="Mansfield M.J."/>
            <person name="Schiavone M."/>
            <person name="Rossetto O."/>
            <person name="Pirazzini M."/>
            <person name="Dobrindt U."/>
            <person name="Montecucco C."/>
        </authorList>
    </citation>
    <scope>NUCLEOTIDE SEQUENCE [LARGE SCALE GENOMIC DNA]</scope>
    <source>
        <strain evidence="3 4">DSM 3997</strain>
    </source>
</reference>
<dbReference type="FunFam" id="3.40.50.720:FF:000084">
    <property type="entry name" value="Short-chain dehydrogenase reductase"/>
    <property type="match status" value="1"/>
</dbReference>
<sequence length="290" mass="31408">MNIEDKFPKTLPKQHQNIQPGIESEMNPVPIYDLPEYHNNSKRLKGKVAVITGGDSGIGRAVALAFAREGAKICIMYLNEHGDANLTKELVEKSGSECLLISGDIGCEEFCKNSISQVIKTFGAINILINNAAEQHCVNKIEELTKEQLERTFKTNFFSAVYLTKSAVSNMKKGDCIINNTSVVAYKGHELLIDYSATKGALTTFTRSMAISLAKNGIRVNAVAPGPIWTPLIPSSFNEDEVAKFGANTNLGRVGQPVELAEAFVFLASQGASYITGEVIHVNGGEIINA</sequence>
<dbReference type="SUPFAM" id="SSF51735">
    <property type="entry name" value="NAD(P)-binding Rossmann-fold domains"/>
    <property type="match status" value="1"/>
</dbReference>
<dbReference type="AlphaFoldDB" id="A0A6I1MMW0"/>
<evidence type="ECO:0000256" key="2">
    <source>
        <dbReference type="ARBA" id="ARBA00023002"/>
    </source>
</evidence>
<evidence type="ECO:0000313" key="3">
    <source>
        <dbReference type="EMBL" id="MPQ44300.1"/>
    </source>
</evidence>
<keyword evidence="2" id="KW-0560">Oxidoreductase</keyword>
<dbReference type="Gene3D" id="3.40.50.720">
    <property type="entry name" value="NAD(P)-binding Rossmann-like Domain"/>
    <property type="match status" value="1"/>
</dbReference>
<name>A0A6I1MMW0_9CLOT</name>
<dbReference type="InterPro" id="IPR036291">
    <property type="entry name" value="NAD(P)-bd_dom_sf"/>
</dbReference>
<dbReference type="PANTHER" id="PTHR48107">
    <property type="entry name" value="NADPH-DEPENDENT ALDEHYDE REDUCTASE-LIKE PROTEIN, CHLOROPLASTIC-RELATED"/>
    <property type="match status" value="1"/>
</dbReference>
<dbReference type="PRINTS" id="PR00081">
    <property type="entry name" value="GDHRDH"/>
</dbReference>
<dbReference type="GO" id="GO:0008206">
    <property type="term" value="P:bile acid metabolic process"/>
    <property type="evidence" value="ECO:0007669"/>
    <property type="project" value="UniProtKB-ARBA"/>
</dbReference>
<dbReference type="CDD" id="cd05355">
    <property type="entry name" value="SDR_c1"/>
    <property type="match status" value="1"/>
</dbReference>